<dbReference type="CDD" id="cd00202">
    <property type="entry name" value="ZnF_GATA"/>
    <property type="match status" value="1"/>
</dbReference>
<name>A0AAD4XEM7_9MAGN</name>
<dbReference type="PANTHER" id="PTHR46813">
    <property type="entry name" value="GATA TRANSCRIPTION FACTOR 18"/>
    <property type="match status" value="1"/>
</dbReference>
<dbReference type="InterPro" id="IPR013088">
    <property type="entry name" value="Znf_NHR/GATA"/>
</dbReference>
<comment type="similarity">
    <text evidence="7">Belongs to the type IV zinc-finger family. Class B subfamily.</text>
</comment>
<dbReference type="Gene3D" id="3.30.50.10">
    <property type="entry name" value="Erythroid Transcription Factor GATA-1, subunit A"/>
    <property type="match status" value="1"/>
</dbReference>
<feature type="compositionally biased region" description="Low complexity" evidence="9">
    <location>
        <begin position="78"/>
        <end position="102"/>
    </location>
</feature>
<evidence type="ECO:0000256" key="2">
    <source>
        <dbReference type="ARBA" id="ARBA00022771"/>
    </source>
</evidence>
<gene>
    <name evidence="11" type="ORF">MKW98_014835</name>
</gene>
<comment type="caution">
    <text evidence="11">The sequence shown here is derived from an EMBL/GenBank/DDBJ whole genome shotgun (WGS) entry which is preliminary data.</text>
</comment>
<dbReference type="GO" id="GO:0008270">
    <property type="term" value="F:zinc ion binding"/>
    <property type="evidence" value="ECO:0007669"/>
    <property type="project" value="UniProtKB-KW"/>
</dbReference>
<dbReference type="InterPro" id="IPR000679">
    <property type="entry name" value="Znf_GATA"/>
</dbReference>
<feature type="compositionally biased region" description="Polar residues" evidence="9">
    <location>
        <begin position="103"/>
        <end position="121"/>
    </location>
</feature>
<feature type="region of interest" description="Disordered" evidence="9">
    <location>
        <begin position="71"/>
        <end position="148"/>
    </location>
</feature>
<evidence type="ECO:0000256" key="9">
    <source>
        <dbReference type="SAM" id="MobiDB-lite"/>
    </source>
</evidence>
<keyword evidence="5" id="KW-0238">DNA-binding</keyword>
<dbReference type="PANTHER" id="PTHR46813:SF16">
    <property type="entry name" value="GATA TRANSCRIPTION FACTOR 18"/>
    <property type="match status" value="1"/>
</dbReference>
<evidence type="ECO:0000256" key="6">
    <source>
        <dbReference type="ARBA" id="ARBA00023163"/>
    </source>
</evidence>
<evidence type="ECO:0000256" key="5">
    <source>
        <dbReference type="ARBA" id="ARBA00023125"/>
    </source>
</evidence>
<sequence>MIVAMFQLLKNLVHFFPDSFRPGLSHISLKNLKTYLKQGKIHSNAHRYMRPQQRMVEPVLGMHKITSSLKDKERGIVSSLPSKKQKSSSSSTPISTPTRSDSIGPQSSAQGSGSDTVVSNESGRKGGKEKRCNNCSSPTTPQWRGGPSGLSLFVSDFNACGIKYKKQKAASDAESAEDDTES</sequence>
<evidence type="ECO:0000256" key="1">
    <source>
        <dbReference type="ARBA" id="ARBA00022723"/>
    </source>
</evidence>
<feature type="compositionally biased region" description="Basic and acidic residues" evidence="9">
    <location>
        <begin position="122"/>
        <end position="132"/>
    </location>
</feature>
<keyword evidence="12" id="KW-1185">Reference proteome</keyword>
<evidence type="ECO:0000256" key="3">
    <source>
        <dbReference type="ARBA" id="ARBA00022833"/>
    </source>
</evidence>
<keyword evidence="6" id="KW-0804">Transcription</keyword>
<keyword evidence="1" id="KW-0479">Metal-binding</keyword>
<evidence type="ECO:0000256" key="8">
    <source>
        <dbReference type="PROSITE-ProRule" id="PRU00094"/>
    </source>
</evidence>
<feature type="non-terminal residue" evidence="11">
    <location>
        <position position="182"/>
    </location>
</feature>
<proteinExistence type="inferred from homology"/>
<accession>A0AAD4XEM7</accession>
<organism evidence="11 12">
    <name type="scientific">Papaver atlanticum</name>
    <dbReference type="NCBI Taxonomy" id="357466"/>
    <lineage>
        <taxon>Eukaryota</taxon>
        <taxon>Viridiplantae</taxon>
        <taxon>Streptophyta</taxon>
        <taxon>Embryophyta</taxon>
        <taxon>Tracheophyta</taxon>
        <taxon>Spermatophyta</taxon>
        <taxon>Magnoliopsida</taxon>
        <taxon>Ranunculales</taxon>
        <taxon>Papaveraceae</taxon>
        <taxon>Papaveroideae</taxon>
        <taxon>Papaver</taxon>
    </lineage>
</organism>
<evidence type="ECO:0000256" key="7">
    <source>
        <dbReference type="ARBA" id="ARBA00024019"/>
    </source>
</evidence>
<dbReference type="EMBL" id="JAJJMB010011095">
    <property type="protein sequence ID" value="KAI3904655.1"/>
    <property type="molecule type" value="Genomic_DNA"/>
</dbReference>
<dbReference type="Proteomes" id="UP001202328">
    <property type="component" value="Unassembled WGS sequence"/>
</dbReference>
<keyword evidence="4" id="KW-0805">Transcription regulation</keyword>
<feature type="domain" description="GATA-type" evidence="10">
    <location>
        <begin position="126"/>
        <end position="165"/>
    </location>
</feature>
<dbReference type="SMART" id="SM00401">
    <property type="entry name" value="ZnF_GATA"/>
    <property type="match status" value="1"/>
</dbReference>
<evidence type="ECO:0000256" key="4">
    <source>
        <dbReference type="ARBA" id="ARBA00023015"/>
    </source>
</evidence>
<protein>
    <recommendedName>
        <fullName evidence="10">GATA-type domain-containing protein</fullName>
    </recommendedName>
</protein>
<keyword evidence="2 8" id="KW-0863">Zinc-finger</keyword>
<evidence type="ECO:0000313" key="11">
    <source>
        <dbReference type="EMBL" id="KAI3904655.1"/>
    </source>
</evidence>
<dbReference type="GO" id="GO:0006355">
    <property type="term" value="P:regulation of DNA-templated transcription"/>
    <property type="evidence" value="ECO:0007669"/>
    <property type="project" value="InterPro"/>
</dbReference>
<dbReference type="SUPFAM" id="SSF57716">
    <property type="entry name" value="Glucocorticoid receptor-like (DNA-binding domain)"/>
    <property type="match status" value="1"/>
</dbReference>
<dbReference type="AlphaFoldDB" id="A0AAD4XEM7"/>
<reference evidence="11" key="1">
    <citation type="submission" date="2022-04" db="EMBL/GenBank/DDBJ databases">
        <title>A functionally conserved STORR gene fusion in Papaver species that diverged 16.8 million years ago.</title>
        <authorList>
            <person name="Catania T."/>
        </authorList>
    </citation>
    <scope>NUCLEOTIDE SEQUENCE</scope>
    <source>
        <strain evidence="11">S-188037</strain>
    </source>
</reference>
<evidence type="ECO:0000259" key="10">
    <source>
        <dbReference type="PROSITE" id="PS50114"/>
    </source>
</evidence>
<feature type="compositionally biased region" description="Polar residues" evidence="9">
    <location>
        <begin position="133"/>
        <end position="142"/>
    </location>
</feature>
<dbReference type="PROSITE" id="PS50114">
    <property type="entry name" value="GATA_ZN_FINGER_2"/>
    <property type="match status" value="1"/>
</dbReference>
<dbReference type="GO" id="GO:0043565">
    <property type="term" value="F:sequence-specific DNA binding"/>
    <property type="evidence" value="ECO:0007669"/>
    <property type="project" value="InterPro"/>
</dbReference>
<keyword evidence="3" id="KW-0862">Zinc</keyword>
<evidence type="ECO:0000313" key="12">
    <source>
        <dbReference type="Proteomes" id="UP001202328"/>
    </source>
</evidence>